<dbReference type="PATRIC" id="fig|1310630.3.peg.3699"/>
<evidence type="ECO:0000313" key="1">
    <source>
        <dbReference type="EMBL" id="EXC45204.1"/>
    </source>
</evidence>
<dbReference type="EMBL" id="JEXJ01000123">
    <property type="protein sequence ID" value="EXC45204.1"/>
    <property type="molecule type" value="Genomic_DNA"/>
</dbReference>
<organism evidence="1 2">
    <name type="scientific">Acinetobacter baumannii 99063</name>
    <dbReference type="NCBI Taxonomy" id="1310630"/>
    <lineage>
        <taxon>Bacteria</taxon>
        <taxon>Pseudomonadati</taxon>
        <taxon>Pseudomonadota</taxon>
        <taxon>Gammaproteobacteria</taxon>
        <taxon>Moraxellales</taxon>
        <taxon>Moraxellaceae</taxon>
        <taxon>Acinetobacter</taxon>
        <taxon>Acinetobacter calcoaceticus/baumannii complex</taxon>
    </lineage>
</organism>
<dbReference type="AlphaFoldDB" id="A0A009T1H0"/>
<dbReference type="Proteomes" id="UP000020735">
    <property type="component" value="Unassembled WGS sequence"/>
</dbReference>
<evidence type="ECO:0000313" key="2">
    <source>
        <dbReference type="Proteomes" id="UP000020735"/>
    </source>
</evidence>
<name>A0A009T1H0_ACIBA</name>
<accession>A0A009T1H0</accession>
<reference evidence="1 2" key="1">
    <citation type="submission" date="2014-02" db="EMBL/GenBank/DDBJ databases">
        <title>Comparative genomics and transcriptomics to identify genetic mechanisms underlying the emergence of carbapenem resistant Acinetobacter baumannii (CRAb).</title>
        <authorList>
            <person name="Harris A.D."/>
            <person name="Johnson K.J."/>
            <person name="George J."/>
            <person name="Shefchek K."/>
            <person name="Daugherty S.C."/>
            <person name="Parankush S."/>
            <person name="Sadzewicz L."/>
            <person name="Tallon L."/>
            <person name="Sengamalay N."/>
            <person name="Hazen T.H."/>
            <person name="Rasko D.A."/>
        </authorList>
    </citation>
    <scope>NUCLEOTIDE SEQUENCE [LARGE SCALE GENOMIC DNA]</scope>
    <source>
        <strain evidence="1 2">99063</strain>
    </source>
</reference>
<protein>
    <submittedName>
        <fullName evidence="1">Uncharacterized protein</fullName>
    </submittedName>
</protein>
<proteinExistence type="predicted"/>
<comment type="caution">
    <text evidence="1">The sequence shown here is derived from an EMBL/GenBank/DDBJ whole genome shotgun (WGS) entry which is preliminary data.</text>
</comment>
<sequence>MIKQLAKTNLCPEANKLKNELVQETLQSLRMDKDNRFDLSAEEGIHQAVDYLVDFHLQQKIVNGEIQIITSPQNTSNRNEVEV</sequence>
<gene>
    <name evidence="1" type="ORF">J529_3838</name>
</gene>
<dbReference type="RefSeq" id="WP_004742102.1">
    <property type="nucleotide sequence ID" value="NZ_JEXJ01000123.1"/>
</dbReference>